<evidence type="ECO:0000313" key="3">
    <source>
        <dbReference type="EMBL" id="WBL35221.1"/>
    </source>
</evidence>
<protein>
    <recommendedName>
        <fullName evidence="2">N-acetyltransferase domain-containing protein</fullName>
    </recommendedName>
</protein>
<evidence type="ECO:0000313" key="4">
    <source>
        <dbReference type="Proteomes" id="UP001212803"/>
    </source>
</evidence>
<accession>A0ABY7M3U5</accession>
<gene>
    <name evidence="3" type="ORF">O0235_10520</name>
</gene>
<feature type="compositionally biased region" description="Low complexity" evidence="1">
    <location>
        <begin position="84"/>
        <end position="95"/>
    </location>
</feature>
<feature type="domain" description="N-acetyltransferase" evidence="2">
    <location>
        <begin position="1"/>
        <end position="49"/>
    </location>
</feature>
<organism evidence="3 4">
    <name type="scientific">Tepidiforma flava</name>
    <dbReference type="NCBI Taxonomy" id="3004094"/>
    <lineage>
        <taxon>Bacteria</taxon>
        <taxon>Bacillati</taxon>
        <taxon>Chloroflexota</taxon>
        <taxon>Tepidiformia</taxon>
        <taxon>Tepidiformales</taxon>
        <taxon>Tepidiformaceae</taxon>
        <taxon>Tepidiforma</taxon>
    </lineage>
</organism>
<feature type="region of interest" description="Disordered" evidence="1">
    <location>
        <begin position="76"/>
        <end position="95"/>
    </location>
</feature>
<dbReference type="PROSITE" id="PS51186">
    <property type="entry name" value="GNAT"/>
    <property type="match status" value="1"/>
</dbReference>
<name>A0ABY7M3U5_9CHLR</name>
<proteinExistence type="predicted"/>
<dbReference type="RefSeq" id="WP_270055748.1">
    <property type="nucleotide sequence ID" value="NZ_CP115149.1"/>
</dbReference>
<dbReference type="EMBL" id="CP115149">
    <property type="protein sequence ID" value="WBL35221.1"/>
    <property type="molecule type" value="Genomic_DNA"/>
</dbReference>
<reference evidence="3 4" key="1">
    <citation type="journal article" date="2023" name="ISME J.">
        <title>Thermophilic Dehalococcoidia with unusual traits shed light on an unexpected past.</title>
        <authorList>
            <person name="Palmer M."/>
            <person name="Covington J.K."/>
            <person name="Zhou E.M."/>
            <person name="Thomas S.C."/>
            <person name="Habib N."/>
            <person name="Seymour C.O."/>
            <person name="Lai D."/>
            <person name="Johnston J."/>
            <person name="Hashimi A."/>
            <person name="Jiao J.Y."/>
            <person name="Muok A.R."/>
            <person name="Liu L."/>
            <person name="Xian W.D."/>
            <person name="Zhi X.Y."/>
            <person name="Li M.M."/>
            <person name="Silva L.P."/>
            <person name="Bowen B.P."/>
            <person name="Louie K."/>
            <person name="Briegel A."/>
            <person name="Pett-Ridge J."/>
            <person name="Weber P.K."/>
            <person name="Tocheva E.I."/>
            <person name="Woyke T."/>
            <person name="Northen T.R."/>
            <person name="Mayali X."/>
            <person name="Li W.J."/>
            <person name="Hedlund B.P."/>
        </authorList>
    </citation>
    <scope>NUCLEOTIDE SEQUENCE [LARGE SCALE GENOMIC DNA]</scope>
    <source>
        <strain evidence="3 4">YIM 72310</strain>
    </source>
</reference>
<dbReference type="InterPro" id="IPR016181">
    <property type="entry name" value="Acyl_CoA_acyltransferase"/>
</dbReference>
<dbReference type="InterPro" id="IPR000182">
    <property type="entry name" value="GNAT_dom"/>
</dbReference>
<dbReference type="Proteomes" id="UP001212803">
    <property type="component" value="Chromosome"/>
</dbReference>
<dbReference type="Gene3D" id="3.40.630.30">
    <property type="match status" value="1"/>
</dbReference>
<dbReference type="SUPFAM" id="SSF55729">
    <property type="entry name" value="Acyl-CoA N-acyltransferases (Nat)"/>
    <property type="match status" value="1"/>
</dbReference>
<sequence>MESVTLEVRVSNEAARALYRRYGFYEVGIRKRYYADNHEDAIIMTTERLDSPPYRERLERLRADLAAPVPCRLHCPPPRRRPARLTGLRPGRTPP</sequence>
<evidence type="ECO:0000256" key="1">
    <source>
        <dbReference type="SAM" id="MobiDB-lite"/>
    </source>
</evidence>
<evidence type="ECO:0000259" key="2">
    <source>
        <dbReference type="PROSITE" id="PS51186"/>
    </source>
</evidence>
<keyword evidence="4" id="KW-1185">Reference proteome</keyword>